<evidence type="ECO:0000313" key="1">
    <source>
        <dbReference type="EMBL" id="TCO69540.1"/>
    </source>
</evidence>
<dbReference type="Proteomes" id="UP000294919">
    <property type="component" value="Unassembled WGS sequence"/>
</dbReference>
<organism evidence="1 2">
    <name type="scientific">Marinisporobacter balticus</name>
    <dbReference type="NCBI Taxonomy" id="2018667"/>
    <lineage>
        <taxon>Bacteria</taxon>
        <taxon>Bacillati</taxon>
        <taxon>Bacillota</taxon>
        <taxon>Clostridia</taxon>
        <taxon>Peptostreptococcales</taxon>
        <taxon>Thermotaleaceae</taxon>
        <taxon>Marinisporobacter</taxon>
    </lineage>
</organism>
<comment type="caution">
    <text evidence="1">The sequence shown here is derived from an EMBL/GenBank/DDBJ whole genome shotgun (WGS) entry which is preliminary data.</text>
</comment>
<name>A0A4V2S9X6_9FIRM</name>
<dbReference type="RefSeq" id="WP_165916422.1">
    <property type="nucleotide sequence ID" value="NZ_SLWV01000031.1"/>
</dbReference>
<proteinExistence type="predicted"/>
<reference evidence="1 2" key="1">
    <citation type="submission" date="2019-03" db="EMBL/GenBank/DDBJ databases">
        <title>Genomic Encyclopedia of Type Strains, Phase IV (KMG-IV): sequencing the most valuable type-strain genomes for metagenomic binning, comparative biology and taxonomic classification.</title>
        <authorList>
            <person name="Goeker M."/>
        </authorList>
    </citation>
    <scope>NUCLEOTIDE SEQUENCE [LARGE SCALE GENOMIC DNA]</scope>
    <source>
        <strain evidence="1 2">DSM 102940</strain>
    </source>
</reference>
<gene>
    <name evidence="1" type="ORF">EV214_13164</name>
</gene>
<sequence length="48" mass="5381">MNKWHIYSALKNGSDIVLGDLEKMSAEEVKEGVIEYFLMSNRSGSECA</sequence>
<evidence type="ECO:0000313" key="2">
    <source>
        <dbReference type="Proteomes" id="UP000294919"/>
    </source>
</evidence>
<protein>
    <submittedName>
        <fullName evidence="1">Uncharacterized protein</fullName>
    </submittedName>
</protein>
<dbReference type="AlphaFoldDB" id="A0A4V2S9X6"/>
<accession>A0A4V2S9X6</accession>
<keyword evidence="2" id="KW-1185">Reference proteome</keyword>
<dbReference type="EMBL" id="SLWV01000031">
    <property type="protein sequence ID" value="TCO69540.1"/>
    <property type="molecule type" value="Genomic_DNA"/>
</dbReference>